<evidence type="ECO:0000313" key="3">
    <source>
        <dbReference type="Proteomes" id="UP000784919"/>
    </source>
</evidence>
<feature type="compositionally biased region" description="Acidic residues" evidence="1">
    <location>
        <begin position="761"/>
        <end position="783"/>
    </location>
</feature>
<accession>A0A9P7MTH3</accession>
<name>A0A9P7MTH3_9HYPO</name>
<dbReference type="Pfam" id="PF12013">
    <property type="entry name" value="OrsD"/>
    <property type="match status" value="1"/>
</dbReference>
<evidence type="ECO:0000256" key="1">
    <source>
        <dbReference type="SAM" id="MobiDB-lite"/>
    </source>
</evidence>
<evidence type="ECO:0000313" key="2">
    <source>
        <dbReference type="EMBL" id="KAG5970398.1"/>
    </source>
</evidence>
<sequence>MGEQIVKDCTWLKYHKDLQILICEHHGYALRNPHRHLEHDHPELSKTELERIKPHLPGPFSSRLSPRLSWPKKDEFRHGPSNPRAPIEGLTIHDGWSCHLCDTLTASSKSMRMHYYHIHSMRGQVSRKPTVKIQTLYTSAFEHYFCVSSRQGEEAEACPTGQADVIDWIKEKWDCDQSQELQKYETIEAGENATIDWLNRTGWTEHYSTDRDLAGLYTYSRMPTANDSAELQRAVAAIDRMFFDRCIEGSRTLPLMTRLMLASPHRNDADLEPFGPLLDKAKMDRYVSYWKRFICYCLRVLHLDEPTLLKRQGFAFTKEQRASLEGLCKHLNSEEFPEEMLEEELLQVSASFWMQELVGDPFDSPLWHFVSVLGIDEETRKFLPAHLFTCVLSGLVYVARVLLAEHASPAKARPQMEDPQKRIATIRNDWLCKAACTPMGYTLSLLQYGKMISKLTGSSRRSVSWKRRGEALLLGQSEEIAARYVADNSCFMKPIHMDDIRRMIQQLIQEAEDLLWGSLMFKEGRNSRFVVPLAEIKDSLTHTRRGHSFLRYKVNGLAGKETEMLKDLVDSKRRPQFLNEDDQWNWPGVRQYLENVRKFEDLLAPLGLMTAGGPVRGDEFVGLRRVNGINHDRGIFVIDGKVVLATQSHKSLAPSDPPKVVPRFLPRRVDQLFVIYLAYVKPLCDRWQMEQLDYEDMKPPSDFIFHDENGPWSSSRISTAMEEHTHRHMGVKITLPDWWHISIAISKKHVHQSDAAKADFGEGDYYGEDEDEDEPERYEDPDDSAATWTTTPADRYCVTKGIMMKRLTAESLEKFGQVSRQWHEFLKLDSPPVLEKKRLYSGYTAECRSSESSKRPCLVKLGA</sequence>
<dbReference type="AlphaFoldDB" id="A0A9P7MTH3"/>
<organism evidence="2 3">
    <name type="scientific">Claviceps arundinis</name>
    <dbReference type="NCBI Taxonomy" id="1623583"/>
    <lineage>
        <taxon>Eukaryota</taxon>
        <taxon>Fungi</taxon>
        <taxon>Dikarya</taxon>
        <taxon>Ascomycota</taxon>
        <taxon>Pezizomycotina</taxon>
        <taxon>Sordariomycetes</taxon>
        <taxon>Hypocreomycetidae</taxon>
        <taxon>Hypocreales</taxon>
        <taxon>Clavicipitaceae</taxon>
        <taxon>Claviceps</taxon>
    </lineage>
</organism>
<dbReference type="OrthoDB" id="4946999at2759"/>
<proteinExistence type="predicted"/>
<dbReference type="InterPro" id="IPR022698">
    <property type="entry name" value="OrsD"/>
</dbReference>
<dbReference type="Proteomes" id="UP000784919">
    <property type="component" value="Unassembled WGS sequence"/>
</dbReference>
<protein>
    <submittedName>
        <fullName evidence="2">Uncharacterized protein</fullName>
    </submittedName>
</protein>
<gene>
    <name evidence="2" type="ORF">E4U56_007728</name>
</gene>
<reference evidence="2" key="1">
    <citation type="journal article" date="2020" name="bioRxiv">
        <title>Whole genome comparisons of ergot fungi reveals the divergence and evolution of species within the genus Claviceps are the result of varying mechanisms driving genome evolution and host range expansion.</title>
        <authorList>
            <person name="Wyka S.A."/>
            <person name="Mondo S.J."/>
            <person name="Liu M."/>
            <person name="Dettman J."/>
            <person name="Nalam V."/>
            <person name="Broders K.D."/>
        </authorList>
    </citation>
    <scope>NUCLEOTIDE SEQUENCE</scope>
    <source>
        <strain evidence="2">CCC 1102</strain>
    </source>
</reference>
<comment type="caution">
    <text evidence="2">The sequence shown here is derived from an EMBL/GenBank/DDBJ whole genome shotgun (WGS) entry which is preliminary data.</text>
</comment>
<feature type="region of interest" description="Disordered" evidence="1">
    <location>
        <begin position="759"/>
        <end position="789"/>
    </location>
</feature>
<dbReference type="EMBL" id="SRPS01000079">
    <property type="protein sequence ID" value="KAG5970398.1"/>
    <property type="molecule type" value="Genomic_DNA"/>
</dbReference>